<dbReference type="PANTHER" id="PTHR30531">
    <property type="entry name" value="FLAGELLAR BIOSYNTHETIC PROTEIN FLHB"/>
    <property type="match status" value="1"/>
</dbReference>
<dbReference type="InterPro" id="IPR006135">
    <property type="entry name" value="T3SS_substrate_exporter"/>
</dbReference>
<organism evidence="13 14">
    <name type="scientific">Thermanaeromonas toyohensis ToBE</name>
    <dbReference type="NCBI Taxonomy" id="698762"/>
    <lineage>
        <taxon>Bacteria</taxon>
        <taxon>Bacillati</taxon>
        <taxon>Bacillota</taxon>
        <taxon>Clostridia</taxon>
        <taxon>Neomoorellales</taxon>
        <taxon>Neomoorellaceae</taxon>
        <taxon>Thermanaeromonas</taxon>
    </lineage>
</organism>
<keyword evidence="9 12" id="KW-1133">Transmembrane helix</keyword>
<evidence type="ECO:0000313" key="13">
    <source>
        <dbReference type="EMBL" id="SMB94063.1"/>
    </source>
</evidence>
<dbReference type="Gene3D" id="6.10.250.2080">
    <property type="match status" value="1"/>
</dbReference>
<dbReference type="PRINTS" id="PR00950">
    <property type="entry name" value="TYPE3IMSPROT"/>
</dbReference>
<keyword evidence="11 12" id="KW-1006">Bacterial flagellum protein export</keyword>
<comment type="subcellular location">
    <subcellularLocation>
        <location evidence="1">Cell membrane</location>
        <topology evidence="1">Multi-pass membrane protein</topology>
    </subcellularLocation>
</comment>
<protein>
    <recommendedName>
        <fullName evidence="3 12">Flagellar biosynthetic protein FlhB</fullName>
    </recommendedName>
</protein>
<keyword evidence="13" id="KW-0966">Cell projection</keyword>
<keyword evidence="8 12" id="KW-0653">Protein transport</keyword>
<evidence type="ECO:0000256" key="7">
    <source>
        <dbReference type="ARBA" id="ARBA00022795"/>
    </source>
</evidence>
<dbReference type="OrthoDB" id="9807950at2"/>
<keyword evidence="6 12" id="KW-0812">Transmembrane</keyword>
<feature type="transmembrane region" description="Helical" evidence="12">
    <location>
        <begin position="153"/>
        <end position="171"/>
    </location>
</feature>
<proteinExistence type="inferred from homology"/>
<comment type="similarity">
    <text evidence="2 12">Belongs to the type III secretion exporter family.</text>
</comment>
<accession>A0A1W1VLA7</accession>
<feature type="transmembrane region" description="Helical" evidence="12">
    <location>
        <begin position="36"/>
        <end position="52"/>
    </location>
</feature>
<dbReference type="AlphaFoldDB" id="A0A1W1VLA7"/>
<keyword evidence="13" id="KW-0969">Cilium</keyword>
<evidence type="ECO:0000256" key="8">
    <source>
        <dbReference type="ARBA" id="ARBA00022927"/>
    </source>
</evidence>
<keyword evidence="4 12" id="KW-0813">Transport</keyword>
<dbReference type="EMBL" id="LT838272">
    <property type="protein sequence ID" value="SMB94063.1"/>
    <property type="molecule type" value="Genomic_DNA"/>
</dbReference>
<evidence type="ECO:0000256" key="10">
    <source>
        <dbReference type="ARBA" id="ARBA00023136"/>
    </source>
</evidence>
<evidence type="ECO:0000256" key="4">
    <source>
        <dbReference type="ARBA" id="ARBA00022448"/>
    </source>
</evidence>
<sequence length="356" mass="40676">MRFIDLQLFAEEKTEEATPHRLQEVRRKGQAARSNDLSASLVLLALVLFIYWRRESFWVVTWRILSTFLSFPRQELDADGLIALFYLALFETGKLLLLLFGVAAVVGLAANWAQVGFIFSTENLMPRLENLNPIKGFQRLFSRRSLVELGKSLAKVLIIGVVVWQVVRAKFQKLFLAPEMGLVQVAQEMARIIFEVALGAMAVYLVLGALDFVFQRREFLRALRMTREEVKEELKQTEGDPLVRSRLREKQRKLARHRMMHAVPQATVVITNPVHLAVALRYREEEGAPRVVAKGAGSIALRIIQVAREHRVPVIQNPPVAQALYRKAEIGEEIPVELYQAVAEILAYIYRIQGHW</sequence>
<dbReference type="Pfam" id="PF01312">
    <property type="entry name" value="Bac_export_2"/>
    <property type="match status" value="1"/>
</dbReference>
<evidence type="ECO:0000256" key="11">
    <source>
        <dbReference type="ARBA" id="ARBA00023225"/>
    </source>
</evidence>
<keyword evidence="10 12" id="KW-0472">Membrane</keyword>
<dbReference type="GO" id="GO:0005886">
    <property type="term" value="C:plasma membrane"/>
    <property type="evidence" value="ECO:0007669"/>
    <property type="project" value="UniProtKB-SubCell"/>
</dbReference>
<evidence type="ECO:0000256" key="9">
    <source>
        <dbReference type="ARBA" id="ARBA00022989"/>
    </source>
</evidence>
<evidence type="ECO:0000256" key="1">
    <source>
        <dbReference type="ARBA" id="ARBA00004651"/>
    </source>
</evidence>
<dbReference type="STRING" id="698762.SAMN00808754_0962"/>
<keyword evidence="14" id="KW-1185">Reference proteome</keyword>
<dbReference type="GO" id="GO:0009306">
    <property type="term" value="P:protein secretion"/>
    <property type="evidence" value="ECO:0007669"/>
    <property type="project" value="InterPro"/>
</dbReference>
<dbReference type="Gene3D" id="3.40.1690.10">
    <property type="entry name" value="secretion proteins EscU"/>
    <property type="match status" value="1"/>
</dbReference>
<keyword evidence="13" id="KW-0282">Flagellum</keyword>
<keyword evidence="7 12" id="KW-1005">Bacterial flagellum biogenesis</keyword>
<comment type="function">
    <text evidence="12">Required for formation of the rod structure in the basal body of the flagellar apparatus. Together with FliI and FliH, may constitute the export apparatus of flagellin.</text>
</comment>
<dbReference type="NCBIfam" id="TIGR00328">
    <property type="entry name" value="flhB"/>
    <property type="match status" value="1"/>
</dbReference>
<dbReference type="InterPro" id="IPR006136">
    <property type="entry name" value="FlhB"/>
</dbReference>
<evidence type="ECO:0000256" key="3">
    <source>
        <dbReference type="ARBA" id="ARBA00021622"/>
    </source>
</evidence>
<dbReference type="GO" id="GO:0044780">
    <property type="term" value="P:bacterial-type flagellum assembly"/>
    <property type="evidence" value="ECO:0007669"/>
    <property type="project" value="InterPro"/>
</dbReference>
<gene>
    <name evidence="12" type="primary">flhB</name>
    <name evidence="13" type="ORF">SAMN00808754_0962</name>
</gene>
<dbReference type="RefSeq" id="WP_084664465.1">
    <property type="nucleotide sequence ID" value="NZ_LT838272.1"/>
</dbReference>
<feature type="transmembrane region" description="Helical" evidence="12">
    <location>
        <begin position="95"/>
        <end position="119"/>
    </location>
</feature>
<dbReference type="PANTHER" id="PTHR30531:SF12">
    <property type="entry name" value="FLAGELLAR BIOSYNTHETIC PROTEIN FLHB"/>
    <property type="match status" value="1"/>
</dbReference>
<name>A0A1W1VLA7_9FIRM</name>
<evidence type="ECO:0000256" key="12">
    <source>
        <dbReference type="RuleBase" id="RU364091"/>
    </source>
</evidence>
<evidence type="ECO:0000256" key="6">
    <source>
        <dbReference type="ARBA" id="ARBA00022692"/>
    </source>
</evidence>
<evidence type="ECO:0000256" key="2">
    <source>
        <dbReference type="ARBA" id="ARBA00010690"/>
    </source>
</evidence>
<keyword evidence="5 12" id="KW-1003">Cell membrane</keyword>
<dbReference type="Proteomes" id="UP000192569">
    <property type="component" value="Chromosome I"/>
</dbReference>
<feature type="transmembrane region" description="Helical" evidence="12">
    <location>
        <begin position="191"/>
        <end position="214"/>
    </location>
</feature>
<evidence type="ECO:0000313" key="14">
    <source>
        <dbReference type="Proteomes" id="UP000192569"/>
    </source>
</evidence>
<dbReference type="SUPFAM" id="SSF160544">
    <property type="entry name" value="EscU C-terminal domain-like"/>
    <property type="match status" value="1"/>
</dbReference>
<reference evidence="13 14" key="1">
    <citation type="submission" date="2017-04" db="EMBL/GenBank/DDBJ databases">
        <authorList>
            <person name="Afonso C.L."/>
            <person name="Miller P.J."/>
            <person name="Scott M.A."/>
            <person name="Spackman E."/>
            <person name="Goraichik I."/>
            <person name="Dimitrov K.M."/>
            <person name="Suarez D.L."/>
            <person name="Swayne D.E."/>
        </authorList>
    </citation>
    <scope>NUCLEOTIDE SEQUENCE [LARGE SCALE GENOMIC DNA]</scope>
    <source>
        <strain evidence="13 14">ToBE</strain>
    </source>
</reference>
<evidence type="ECO:0000256" key="5">
    <source>
        <dbReference type="ARBA" id="ARBA00022475"/>
    </source>
</evidence>
<dbReference type="InterPro" id="IPR029025">
    <property type="entry name" value="T3SS_substrate_exporter_C"/>
</dbReference>